<dbReference type="Pfam" id="PF20459">
    <property type="entry name" value="DUF6712"/>
    <property type="match status" value="2"/>
</dbReference>
<proteinExistence type="predicted"/>
<dbReference type="Proteomes" id="UP000284434">
    <property type="component" value="Unassembled WGS sequence"/>
</dbReference>
<evidence type="ECO:0000313" key="1">
    <source>
        <dbReference type="EMBL" id="RGY09311.1"/>
    </source>
</evidence>
<protein>
    <submittedName>
        <fullName evidence="1">Uncharacterized protein</fullName>
    </submittedName>
</protein>
<accession>A0A413IFT3</accession>
<dbReference type="InterPro" id="IPR046558">
    <property type="entry name" value="DUF6712"/>
</dbReference>
<dbReference type="AlphaFoldDB" id="A0A413IFT3"/>
<name>A0A413IFT3_9BACT</name>
<comment type="caution">
    <text evidence="1">The sequence shown here is derived from an EMBL/GenBank/DDBJ whole genome shotgun (WGS) entry which is preliminary data.</text>
</comment>
<sequence length="306" mass="35286">MLFSENPDQLIDELKDYIQIASSYDCSRIQNLLLATENTYIIPLLGTKLFNRIAKDLTTFPDEIGMCRKAVANITVYENFTLLNTLLLSGGFARVAGENTDSLYRYQEEDLKQIFRRNGFDQLDLIISHFLDKIDSFPEFKESEYYKAGRGELIPDRFVFSQYYKPIGHIVFRYLQAFIRRAEDLDISDIVDLSELRQAVLSGTISDQQQRTIELVRPVIVCLAVAYAMEDMGVNIDNAGIWMERRVAADGIREKNPPDTILVNTLVSKYRNMANRYLRELQKHLSGATNTNPLIRDNKNKKTTWQ</sequence>
<evidence type="ECO:0000313" key="2">
    <source>
        <dbReference type="Proteomes" id="UP000284434"/>
    </source>
</evidence>
<reference evidence="1 2" key="1">
    <citation type="submission" date="2018-08" db="EMBL/GenBank/DDBJ databases">
        <title>A genome reference for cultivated species of the human gut microbiota.</title>
        <authorList>
            <person name="Zou Y."/>
            <person name="Xue W."/>
            <person name="Luo G."/>
        </authorList>
    </citation>
    <scope>NUCLEOTIDE SEQUENCE [LARGE SCALE GENOMIC DNA]</scope>
    <source>
        <strain evidence="1 2">OF03-11</strain>
    </source>
</reference>
<dbReference type="EMBL" id="QSCO01000003">
    <property type="protein sequence ID" value="RGY09311.1"/>
    <property type="molecule type" value="Genomic_DNA"/>
</dbReference>
<gene>
    <name evidence="1" type="ORF">DXA53_03255</name>
</gene>
<organism evidence="1 2">
    <name type="scientific">Odoribacter splanchnicus</name>
    <dbReference type="NCBI Taxonomy" id="28118"/>
    <lineage>
        <taxon>Bacteria</taxon>
        <taxon>Pseudomonadati</taxon>
        <taxon>Bacteroidota</taxon>
        <taxon>Bacteroidia</taxon>
        <taxon>Bacteroidales</taxon>
        <taxon>Odoribacteraceae</taxon>
        <taxon>Odoribacter</taxon>
    </lineage>
</organism>
<dbReference type="RefSeq" id="WP_118103006.1">
    <property type="nucleotide sequence ID" value="NZ_QRPC01000022.1"/>
</dbReference>